<dbReference type="GO" id="GO:0008270">
    <property type="term" value="F:zinc ion binding"/>
    <property type="evidence" value="ECO:0007669"/>
    <property type="project" value="UniProtKB-KW"/>
</dbReference>
<evidence type="ECO:0000256" key="3">
    <source>
        <dbReference type="ARBA" id="ARBA00022833"/>
    </source>
</evidence>
<dbReference type="Pfam" id="PF13639">
    <property type="entry name" value="zf-RING_2"/>
    <property type="match status" value="1"/>
</dbReference>
<dbReference type="InterPro" id="IPR013083">
    <property type="entry name" value="Znf_RING/FYVE/PHD"/>
</dbReference>
<organism evidence="8 9">
    <name type="scientific">Panicum miliaceum</name>
    <name type="common">Proso millet</name>
    <name type="synonym">Broomcorn millet</name>
    <dbReference type="NCBI Taxonomy" id="4540"/>
    <lineage>
        <taxon>Eukaryota</taxon>
        <taxon>Viridiplantae</taxon>
        <taxon>Streptophyta</taxon>
        <taxon>Embryophyta</taxon>
        <taxon>Tracheophyta</taxon>
        <taxon>Spermatophyta</taxon>
        <taxon>Magnoliopsida</taxon>
        <taxon>Liliopsida</taxon>
        <taxon>Poales</taxon>
        <taxon>Poaceae</taxon>
        <taxon>PACMAD clade</taxon>
        <taxon>Panicoideae</taxon>
        <taxon>Panicodae</taxon>
        <taxon>Paniceae</taxon>
        <taxon>Panicinae</taxon>
        <taxon>Panicum</taxon>
        <taxon>Panicum sect. Panicum</taxon>
    </lineage>
</organism>
<dbReference type="AlphaFoldDB" id="A0A3L6TFP2"/>
<proteinExistence type="predicted"/>
<dbReference type="InterPro" id="IPR001841">
    <property type="entry name" value="Znf_RING"/>
</dbReference>
<keyword evidence="2 4" id="KW-0863">Zinc-finger</keyword>
<gene>
    <name evidence="8" type="ORF">C2845_PM03G05820</name>
</gene>
<evidence type="ECO:0000256" key="1">
    <source>
        <dbReference type="ARBA" id="ARBA00022723"/>
    </source>
</evidence>
<accession>A0A3L6TFP2</accession>
<evidence type="ECO:0000313" key="8">
    <source>
        <dbReference type="EMBL" id="RLN35890.1"/>
    </source>
</evidence>
<evidence type="ECO:0000313" key="9">
    <source>
        <dbReference type="Proteomes" id="UP000275267"/>
    </source>
</evidence>
<reference evidence="9" key="1">
    <citation type="journal article" date="2019" name="Nat. Commun.">
        <title>The genome of broomcorn millet.</title>
        <authorList>
            <person name="Zou C."/>
            <person name="Miki D."/>
            <person name="Li D."/>
            <person name="Tang Q."/>
            <person name="Xiao L."/>
            <person name="Rajput S."/>
            <person name="Deng P."/>
            <person name="Jia W."/>
            <person name="Huang R."/>
            <person name="Zhang M."/>
            <person name="Sun Y."/>
            <person name="Hu J."/>
            <person name="Fu X."/>
            <person name="Schnable P.S."/>
            <person name="Li F."/>
            <person name="Zhang H."/>
            <person name="Feng B."/>
            <person name="Zhu X."/>
            <person name="Liu R."/>
            <person name="Schnable J.C."/>
            <person name="Zhu J.-K."/>
            <person name="Zhang H."/>
        </authorList>
    </citation>
    <scope>NUCLEOTIDE SEQUENCE [LARGE SCALE GENOMIC DNA]</scope>
</reference>
<keyword evidence="9" id="KW-1185">Reference proteome</keyword>
<keyword evidence="3" id="KW-0862">Zinc</keyword>
<dbReference type="SMART" id="SM00184">
    <property type="entry name" value="RING"/>
    <property type="match status" value="1"/>
</dbReference>
<dbReference type="PANTHER" id="PTHR45798">
    <property type="entry name" value="RING-H2 FINGER PROTEIN ATL61-RELATED-RELATED"/>
    <property type="match status" value="1"/>
</dbReference>
<keyword evidence="6" id="KW-1133">Transmembrane helix</keyword>
<dbReference type="SUPFAM" id="SSF57850">
    <property type="entry name" value="RING/U-box"/>
    <property type="match status" value="1"/>
</dbReference>
<protein>
    <submittedName>
        <fullName evidence="8">RING-H2 finger protein ATL44-like</fullName>
    </submittedName>
</protein>
<sequence length="209" mass="21249">MRRLLDSVERLAAVAAATPAAASSSGGVHTDTFLILAAVLCFLLCVVGLAFVARCSRLCNPSAFSVDAGPGDGAALPAAAAARKGVEKEALRKLPTVPFEGAAGREEGGDDGGERPECAICLAEFARGDEVRVLPPCGHAFHAACVDTWLLCTSTCPSCRSALVLAPAPAASSATDPPQRCASAQGSAEPEYSVTVVVVERGPCRTSVP</sequence>
<evidence type="ECO:0000256" key="6">
    <source>
        <dbReference type="SAM" id="Phobius"/>
    </source>
</evidence>
<dbReference type="PROSITE" id="PS50089">
    <property type="entry name" value="ZF_RING_2"/>
    <property type="match status" value="1"/>
</dbReference>
<feature type="domain" description="RING-type" evidence="7">
    <location>
        <begin position="118"/>
        <end position="160"/>
    </location>
</feature>
<keyword evidence="6" id="KW-0472">Membrane</keyword>
<evidence type="ECO:0000259" key="7">
    <source>
        <dbReference type="PROSITE" id="PS50089"/>
    </source>
</evidence>
<comment type="caution">
    <text evidence="8">The sequence shown here is derived from an EMBL/GenBank/DDBJ whole genome shotgun (WGS) entry which is preliminary data.</text>
</comment>
<dbReference type="EMBL" id="PQIB02000002">
    <property type="protein sequence ID" value="RLN35890.1"/>
    <property type="molecule type" value="Genomic_DNA"/>
</dbReference>
<dbReference type="PANTHER" id="PTHR45798:SF23">
    <property type="entry name" value="OS09G0554200 PROTEIN"/>
    <property type="match status" value="1"/>
</dbReference>
<dbReference type="Proteomes" id="UP000275267">
    <property type="component" value="Unassembled WGS sequence"/>
</dbReference>
<dbReference type="STRING" id="4540.A0A3L6TFP2"/>
<dbReference type="OrthoDB" id="8062037at2759"/>
<name>A0A3L6TFP2_PANMI</name>
<feature type="region of interest" description="Disordered" evidence="5">
    <location>
        <begin position="170"/>
        <end position="190"/>
    </location>
</feature>
<evidence type="ECO:0000256" key="4">
    <source>
        <dbReference type="PROSITE-ProRule" id="PRU00175"/>
    </source>
</evidence>
<keyword evidence="6" id="KW-0812">Transmembrane</keyword>
<dbReference type="Gene3D" id="3.30.40.10">
    <property type="entry name" value="Zinc/RING finger domain, C3HC4 (zinc finger)"/>
    <property type="match status" value="1"/>
</dbReference>
<feature type="transmembrane region" description="Helical" evidence="6">
    <location>
        <begin position="32"/>
        <end position="53"/>
    </location>
</feature>
<keyword evidence="1" id="KW-0479">Metal-binding</keyword>
<evidence type="ECO:0000256" key="5">
    <source>
        <dbReference type="SAM" id="MobiDB-lite"/>
    </source>
</evidence>
<dbReference type="InterPro" id="IPR052788">
    <property type="entry name" value="RING-type_E3_ligase_ATL"/>
</dbReference>
<evidence type="ECO:0000256" key="2">
    <source>
        <dbReference type="ARBA" id="ARBA00022771"/>
    </source>
</evidence>